<evidence type="ECO:0000313" key="2">
    <source>
        <dbReference type="Proteomes" id="UP000011728"/>
    </source>
</evidence>
<dbReference type="KEGG" id="csr:Cspa_c37310"/>
<name>M1MRW7_9CLOT</name>
<dbReference type="OrthoDB" id="9953953at2"/>
<organism evidence="1 2">
    <name type="scientific">Clostridium saccharoperbutylacetonicum N1-4(HMT)</name>
    <dbReference type="NCBI Taxonomy" id="931276"/>
    <lineage>
        <taxon>Bacteria</taxon>
        <taxon>Bacillati</taxon>
        <taxon>Bacillota</taxon>
        <taxon>Clostridia</taxon>
        <taxon>Eubacteriales</taxon>
        <taxon>Clostridiaceae</taxon>
        <taxon>Clostridium</taxon>
    </lineage>
</organism>
<keyword evidence="2" id="KW-1185">Reference proteome</keyword>
<dbReference type="HOGENOM" id="CLU_2664675_0_0_9"/>
<evidence type="ECO:0000313" key="1">
    <source>
        <dbReference type="EMBL" id="AGF57491.1"/>
    </source>
</evidence>
<gene>
    <name evidence="1" type="ORF">Cspa_c37310</name>
</gene>
<accession>M1MRW7</accession>
<dbReference type="RefSeq" id="WP_015393806.1">
    <property type="nucleotide sequence ID" value="NC_020291.1"/>
</dbReference>
<dbReference type="EMBL" id="CP004121">
    <property type="protein sequence ID" value="AGF57491.1"/>
    <property type="molecule type" value="Genomic_DNA"/>
</dbReference>
<proteinExistence type="predicted"/>
<dbReference type="AlphaFoldDB" id="M1MRW7"/>
<sequence length="75" mass="8501">MSYKNNENDYSTRNAKCAGFGFCACCNESVCITNNELNNSVETFDCIINEKVKTIQSKKDKTTYTKDEVIQILKS</sequence>
<dbReference type="PATRIC" id="fig|931276.5.peg.3764"/>
<dbReference type="Proteomes" id="UP000011728">
    <property type="component" value="Chromosome"/>
</dbReference>
<protein>
    <submittedName>
        <fullName evidence="1">Uncharacterized protein</fullName>
    </submittedName>
</protein>
<reference evidence="1 2" key="1">
    <citation type="submission" date="2013-02" db="EMBL/GenBank/DDBJ databases">
        <title>Genome sequence of Clostridium saccharoperbutylacetonicum N1-4(HMT).</title>
        <authorList>
            <person name="Poehlein A."/>
            <person name="Daniel R."/>
        </authorList>
    </citation>
    <scope>NUCLEOTIDE SEQUENCE [LARGE SCALE GENOMIC DNA]</scope>
    <source>
        <strain evidence="2">N1-4(HMT)</strain>
    </source>
</reference>
<dbReference type="eggNOG" id="ENOG50301N9">
    <property type="taxonomic scope" value="Bacteria"/>
</dbReference>